<gene>
    <name evidence="2" type="ORF">L1F06_000720</name>
</gene>
<protein>
    <submittedName>
        <fullName evidence="2">Uncharacterized protein</fullName>
    </submittedName>
</protein>
<evidence type="ECO:0000313" key="3">
    <source>
        <dbReference type="Proteomes" id="UP001054897"/>
    </source>
</evidence>
<organism evidence="2 3">
    <name type="scientific">Ectopseudomonas hydrolytica</name>
    <dbReference type="NCBI Taxonomy" id="2493633"/>
    <lineage>
        <taxon>Bacteria</taxon>
        <taxon>Pseudomonadati</taxon>
        <taxon>Pseudomonadota</taxon>
        <taxon>Gammaproteobacteria</taxon>
        <taxon>Pseudomonadales</taxon>
        <taxon>Pseudomonadaceae</taxon>
        <taxon>Ectopseudomonas</taxon>
    </lineage>
</organism>
<reference evidence="2" key="1">
    <citation type="submission" date="2022-06" db="EMBL/GenBank/DDBJ databases">
        <title>Complete genome of Pseudomonas hydrolytica DSWY01T.</title>
        <authorList>
            <person name="Jung J."/>
            <person name="Jeon C.O."/>
        </authorList>
    </citation>
    <scope>NUCLEOTIDE SEQUENCE</scope>
    <source>
        <strain evidence="2">DSWY01</strain>
    </source>
</reference>
<dbReference type="EMBL" id="CP099397">
    <property type="protein sequence ID" value="USR39991.1"/>
    <property type="molecule type" value="Genomic_DNA"/>
</dbReference>
<dbReference type="RefSeq" id="WP_129483246.1">
    <property type="nucleotide sequence ID" value="NZ_CP099397.1"/>
</dbReference>
<keyword evidence="3" id="KW-1185">Reference proteome</keyword>
<proteinExistence type="predicted"/>
<accession>A0ABY5A9D3</accession>
<keyword evidence="1" id="KW-0175">Coiled coil</keyword>
<evidence type="ECO:0000256" key="1">
    <source>
        <dbReference type="SAM" id="Coils"/>
    </source>
</evidence>
<dbReference type="Proteomes" id="UP001054897">
    <property type="component" value="Chromosome"/>
</dbReference>
<name>A0ABY5A9D3_9GAMM</name>
<sequence length="149" mass="16815">MKDELDKLFQERNERIDKAAEDARQAKEQADNLRNHALELLNTIFVPVLREFESELSSRGHSCRVAVGETSTPRVVFGFQLEAPGTRGRLPESTLTFVANPKVQVNWDVWTPKGKVGNGALPMKDLQSVDQEWVRKEVLSFVARVIRGA</sequence>
<evidence type="ECO:0000313" key="2">
    <source>
        <dbReference type="EMBL" id="USR39991.1"/>
    </source>
</evidence>
<feature type="coiled-coil region" evidence="1">
    <location>
        <begin position="9"/>
        <end position="43"/>
    </location>
</feature>
<dbReference type="GeneID" id="300079457"/>